<evidence type="ECO:0008006" key="5">
    <source>
        <dbReference type="Google" id="ProtNLM"/>
    </source>
</evidence>
<dbReference type="SMART" id="SM00028">
    <property type="entry name" value="TPR"/>
    <property type="match status" value="5"/>
</dbReference>
<feature type="signal peptide" evidence="2">
    <location>
        <begin position="1"/>
        <end position="18"/>
    </location>
</feature>
<feature type="chain" id="PRO_5013073169" description="TPR repeat-containing protein" evidence="2">
    <location>
        <begin position="19"/>
        <end position="850"/>
    </location>
</feature>
<evidence type="ECO:0000313" key="3">
    <source>
        <dbReference type="EMBL" id="ORE88691.1"/>
    </source>
</evidence>
<dbReference type="Gene3D" id="2.50.20.10">
    <property type="entry name" value="Lipoprotein localisation LolA/LolB/LppX"/>
    <property type="match status" value="1"/>
</dbReference>
<dbReference type="Pfam" id="PF07044">
    <property type="entry name" value="DUF1329"/>
    <property type="match status" value="1"/>
</dbReference>
<dbReference type="InterPro" id="IPR019734">
    <property type="entry name" value="TPR_rpt"/>
</dbReference>
<organism evidence="3 4">
    <name type="scientific">Oceanococcus atlanticus</name>
    <dbReference type="NCBI Taxonomy" id="1317117"/>
    <lineage>
        <taxon>Bacteria</taxon>
        <taxon>Pseudomonadati</taxon>
        <taxon>Pseudomonadota</taxon>
        <taxon>Gammaproteobacteria</taxon>
        <taxon>Chromatiales</taxon>
        <taxon>Oceanococcaceae</taxon>
        <taxon>Oceanococcus</taxon>
    </lineage>
</organism>
<name>A0A1Y1SHA6_9GAMM</name>
<protein>
    <recommendedName>
        <fullName evidence="5">TPR repeat-containing protein</fullName>
    </recommendedName>
</protein>
<reference evidence="3 4" key="1">
    <citation type="submission" date="2013-04" db="EMBL/GenBank/DDBJ databases">
        <title>Oceanococcus atlanticus 22II-S10r2 Genome Sequencing.</title>
        <authorList>
            <person name="Lai Q."/>
            <person name="Li G."/>
            <person name="Shao Z."/>
        </authorList>
    </citation>
    <scope>NUCLEOTIDE SEQUENCE [LARGE SCALE GENOMIC DNA]</scope>
    <source>
        <strain evidence="3 4">22II-S10r2</strain>
    </source>
</reference>
<feature type="region of interest" description="Disordered" evidence="1">
    <location>
        <begin position="417"/>
        <end position="444"/>
    </location>
</feature>
<proteinExistence type="predicted"/>
<sequence length="850" mass="94043">MRRLVLFACLATAVPALAQQYESESRVISGGEAQSAQTYDAEIALKQAKGNPYAEAMILRDLAAKAQSEGNDKAAAQFLKQALSKKALSGFAAKEMQKELAVMLAAAEDYPAVIRELAPILASEKEPSPALQLVLGGAYAQTGRFREALPLIEAALKETRDPPHDWYALAAAAAAGLKRHADAVRYIEKALAAAPQQLAYWQQLASYQIARKDPAGALAAMDLAFRMGLLEGAEDRMRFAQLFFANGVPFEAASLLQDGLQSGALTRSPDTLEMLAAAWVAAREHLLAIPALEDAAAATGKASLYLQLGQLQFDRGDWDGASRALKIALRKGAGRHAGAAHMMLGVTLYQQQDFSGARQAFSAASEFKSSADSAAQWIAYLDSGLARENAVRMAAARPQDAGEISGRFQGARVQAGRGDAAATRGPRASSGFTPVGAERPGNADGRIPAWTGGLDEDDWPAGFAVGQRLSDPFPGDRPLYEITADNWREHEADLSMGHRAMFQKYPDYRMPVFESRRSVAYPQAIYDATQANRGRAKLLGSDALTGAKLGFPFPSPGNGVEVMWNHRVRYRGDAMVFNTRQVLVLQDGTMSEQFRQTERVLYRYANIADPIDLSRDNVLLYYLTNFSGSGNMGFTALVHESANQMERERSIWVIPPGVSKMFRIPPVGYDNPFPGSGGVAFVDMVDMYNGAFDRYDWKILGKRNVLLPYNAYRLNDGKMANADLLQPKFMTPDNARYELHRVWLVEANERGGKRHSFGARRFYLDEDSWNIVLVENYDRKGQLWRFQEGHLTPMYDRKWTNTMPVVTYDLKDGRYFINRMTNDDAWPKVDPERMDEREFNPAAVKNKYSR</sequence>
<comment type="caution">
    <text evidence="3">The sequence shown here is derived from an EMBL/GenBank/DDBJ whole genome shotgun (WGS) entry which is preliminary data.</text>
</comment>
<keyword evidence="4" id="KW-1185">Reference proteome</keyword>
<gene>
    <name evidence="3" type="ORF">ATO7_02410</name>
</gene>
<dbReference type="RefSeq" id="WP_083559315.1">
    <property type="nucleotide sequence ID" value="NZ_AQQV01000001.1"/>
</dbReference>
<dbReference type="Proteomes" id="UP000192342">
    <property type="component" value="Unassembled WGS sequence"/>
</dbReference>
<dbReference type="Pfam" id="PF13432">
    <property type="entry name" value="TPR_16"/>
    <property type="match status" value="2"/>
</dbReference>
<accession>A0A1Y1SHA6</accession>
<evidence type="ECO:0000256" key="2">
    <source>
        <dbReference type="SAM" id="SignalP"/>
    </source>
</evidence>
<dbReference type="OrthoDB" id="7053337at2"/>
<dbReference type="InterPro" id="IPR010752">
    <property type="entry name" value="DUF1329"/>
</dbReference>
<dbReference type="Gene3D" id="1.25.40.10">
    <property type="entry name" value="Tetratricopeptide repeat domain"/>
    <property type="match status" value="2"/>
</dbReference>
<dbReference type="CDD" id="cd16329">
    <property type="entry name" value="LolA_like"/>
    <property type="match status" value="1"/>
</dbReference>
<evidence type="ECO:0000313" key="4">
    <source>
        <dbReference type="Proteomes" id="UP000192342"/>
    </source>
</evidence>
<dbReference type="STRING" id="1317117.ATO7_02410"/>
<dbReference type="SUPFAM" id="SSF48452">
    <property type="entry name" value="TPR-like"/>
    <property type="match status" value="2"/>
</dbReference>
<dbReference type="AlphaFoldDB" id="A0A1Y1SHA6"/>
<dbReference type="EMBL" id="AQQV01000001">
    <property type="protein sequence ID" value="ORE88691.1"/>
    <property type="molecule type" value="Genomic_DNA"/>
</dbReference>
<dbReference type="InterPro" id="IPR011990">
    <property type="entry name" value="TPR-like_helical_dom_sf"/>
</dbReference>
<keyword evidence="2" id="KW-0732">Signal</keyword>
<evidence type="ECO:0000256" key="1">
    <source>
        <dbReference type="SAM" id="MobiDB-lite"/>
    </source>
</evidence>